<gene>
    <name evidence="1" type="ORF">CONPUDRAFT_61794</name>
</gene>
<keyword evidence="2" id="KW-1185">Reference proteome</keyword>
<reference evidence="2" key="1">
    <citation type="journal article" date="2012" name="Science">
        <title>The Paleozoic origin of enzymatic lignin decomposition reconstructed from 31 fungal genomes.</title>
        <authorList>
            <person name="Floudas D."/>
            <person name="Binder M."/>
            <person name="Riley R."/>
            <person name="Barry K."/>
            <person name="Blanchette R.A."/>
            <person name="Henrissat B."/>
            <person name="Martinez A.T."/>
            <person name="Otillar R."/>
            <person name="Spatafora J.W."/>
            <person name="Yadav J.S."/>
            <person name="Aerts A."/>
            <person name="Benoit I."/>
            <person name="Boyd A."/>
            <person name="Carlson A."/>
            <person name="Copeland A."/>
            <person name="Coutinho P.M."/>
            <person name="de Vries R.P."/>
            <person name="Ferreira P."/>
            <person name="Findley K."/>
            <person name="Foster B."/>
            <person name="Gaskell J."/>
            <person name="Glotzer D."/>
            <person name="Gorecki P."/>
            <person name="Heitman J."/>
            <person name="Hesse C."/>
            <person name="Hori C."/>
            <person name="Igarashi K."/>
            <person name="Jurgens J.A."/>
            <person name="Kallen N."/>
            <person name="Kersten P."/>
            <person name="Kohler A."/>
            <person name="Kuees U."/>
            <person name="Kumar T.K.A."/>
            <person name="Kuo A."/>
            <person name="LaButti K."/>
            <person name="Larrondo L.F."/>
            <person name="Lindquist E."/>
            <person name="Ling A."/>
            <person name="Lombard V."/>
            <person name="Lucas S."/>
            <person name="Lundell T."/>
            <person name="Martin R."/>
            <person name="McLaughlin D.J."/>
            <person name="Morgenstern I."/>
            <person name="Morin E."/>
            <person name="Murat C."/>
            <person name="Nagy L.G."/>
            <person name="Nolan M."/>
            <person name="Ohm R.A."/>
            <person name="Patyshakuliyeva A."/>
            <person name="Rokas A."/>
            <person name="Ruiz-Duenas F.J."/>
            <person name="Sabat G."/>
            <person name="Salamov A."/>
            <person name="Samejima M."/>
            <person name="Schmutz J."/>
            <person name="Slot J.C."/>
            <person name="St John F."/>
            <person name="Stenlid J."/>
            <person name="Sun H."/>
            <person name="Sun S."/>
            <person name="Syed K."/>
            <person name="Tsang A."/>
            <person name="Wiebenga A."/>
            <person name="Young D."/>
            <person name="Pisabarro A."/>
            <person name="Eastwood D.C."/>
            <person name="Martin F."/>
            <person name="Cullen D."/>
            <person name="Grigoriev I.V."/>
            <person name="Hibbett D.S."/>
        </authorList>
    </citation>
    <scope>NUCLEOTIDE SEQUENCE [LARGE SCALE GENOMIC DNA]</scope>
    <source>
        <strain evidence="2">RWD-64-598 SS2</strain>
    </source>
</reference>
<evidence type="ECO:0000313" key="1">
    <source>
        <dbReference type="EMBL" id="EIW78063.1"/>
    </source>
</evidence>
<dbReference type="Proteomes" id="UP000053558">
    <property type="component" value="Unassembled WGS sequence"/>
</dbReference>
<dbReference type="OrthoDB" id="2634599at2759"/>
<dbReference type="RefSeq" id="XP_007771782.1">
    <property type="nucleotide sequence ID" value="XM_007773592.1"/>
</dbReference>
<sequence length="620" mass="68196">MRDGVHENTPHVFQPISGLHSIIRVKTFQIQALRLGRVNMSKSLARKSSSLDDHKKFLLAVADSDFSRVHTLIQVCINNGMSVRKMTEQLDKATQGLYSPKSFSTAEKKLCLVILRLGGPRVLDIYHKATGAPATSTIRKCSVNPPLRVSAGFPTIDEVCYNIRNSFADGSLGLTESSASSADEVYGYQLLVDEIKVESRPRWDDVTNKIIGVAREDADNIGLDFCSEAEAYALVKAVADGKVRLAVEATVAAIGLLAGDSKTHAARPILVSGTCKTENAPTHATLLQTVIDACEREKIPGIASDGEARRGAALVILTHKRKLAPSSPIYPYVGKLALMNNLVGDNDITSDKDWKHVIMKRVRCAILREKGITIYEYNITPSTLNWHLRSGGLAPHQVENLMNPNDKQDVLLAVSLLKSIWDLPETSSTRPTVIAARKHIRIFGDFLRHLITPYVDLDMSLSEQLSHLSAAAHLACSLYTHPGGGTAFLPKPLYTDIQILIKNVFFCVAKAKVDRPIGRFYIIMLGTDRLEIVFGIYRTIVGNDANADMIQLGTRIAHVTQSGQVLAEYPEWNTTPRRLRLPGLSSDEELSAKVDHINPASWRGNVSLEHILPITSWTHG</sequence>
<proteinExistence type="predicted"/>
<organism evidence="1 2">
    <name type="scientific">Coniophora puteana (strain RWD-64-598)</name>
    <name type="common">Brown rot fungus</name>
    <dbReference type="NCBI Taxonomy" id="741705"/>
    <lineage>
        <taxon>Eukaryota</taxon>
        <taxon>Fungi</taxon>
        <taxon>Dikarya</taxon>
        <taxon>Basidiomycota</taxon>
        <taxon>Agaricomycotina</taxon>
        <taxon>Agaricomycetes</taxon>
        <taxon>Agaricomycetidae</taxon>
        <taxon>Boletales</taxon>
        <taxon>Coniophorineae</taxon>
        <taxon>Coniophoraceae</taxon>
        <taxon>Coniophora</taxon>
    </lineage>
</organism>
<comment type="caution">
    <text evidence="1">The sequence shown here is derived from an EMBL/GenBank/DDBJ whole genome shotgun (WGS) entry which is preliminary data.</text>
</comment>
<feature type="non-terminal residue" evidence="1">
    <location>
        <position position="620"/>
    </location>
</feature>
<evidence type="ECO:0000313" key="2">
    <source>
        <dbReference type="Proteomes" id="UP000053558"/>
    </source>
</evidence>
<dbReference type="GeneID" id="19208178"/>
<accession>A0A5M3MFX6</accession>
<dbReference type="AlphaFoldDB" id="A0A5M3MFX6"/>
<dbReference type="OMA" id="CINNGMS"/>
<protein>
    <submittedName>
        <fullName evidence="1">Uncharacterized protein</fullName>
    </submittedName>
</protein>
<dbReference type="EMBL" id="JH711583">
    <property type="protein sequence ID" value="EIW78063.1"/>
    <property type="molecule type" value="Genomic_DNA"/>
</dbReference>
<dbReference type="KEGG" id="cput:CONPUDRAFT_61794"/>
<name>A0A5M3MFX6_CONPW</name>